<keyword evidence="4 5" id="KW-0720">Serine protease</keyword>
<feature type="region of interest" description="Disordered" evidence="6">
    <location>
        <begin position="519"/>
        <end position="548"/>
    </location>
</feature>
<dbReference type="InterPro" id="IPR000209">
    <property type="entry name" value="Peptidase_S8/S53_dom"/>
</dbReference>
<keyword evidence="10" id="KW-1185">Reference proteome</keyword>
<protein>
    <submittedName>
        <fullName evidence="9">S8 family serine peptidase</fullName>
    </submittedName>
</protein>
<dbReference type="PANTHER" id="PTHR43806">
    <property type="entry name" value="PEPTIDASE S8"/>
    <property type="match status" value="1"/>
</dbReference>
<keyword evidence="2 5" id="KW-0645">Protease</keyword>
<keyword evidence="7" id="KW-0732">Signal</keyword>
<feature type="signal peptide" evidence="7">
    <location>
        <begin position="1"/>
        <end position="24"/>
    </location>
</feature>
<comment type="similarity">
    <text evidence="1 5">Belongs to the peptidase S8 family.</text>
</comment>
<dbReference type="Proteomes" id="UP000618931">
    <property type="component" value="Unassembled WGS sequence"/>
</dbReference>
<organism evidence="9 10">
    <name type="scientific">Hymenobacter ruricola</name>
    <dbReference type="NCBI Taxonomy" id="2791023"/>
    <lineage>
        <taxon>Bacteria</taxon>
        <taxon>Pseudomonadati</taxon>
        <taxon>Bacteroidota</taxon>
        <taxon>Cytophagia</taxon>
        <taxon>Cytophagales</taxon>
        <taxon>Hymenobacteraceae</taxon>
        <taxon>Hymenobacter</taxon>
    </lineage>
</organism>
<dbReference type="InterPro" id="IPR050131">
    <property type="entry name" value="Peptidase_S8_subtilisin-like"/>
</dbReference>
<dbReference type="RefSeq" id="WP_196291973.1">
    <property type="nucleotide sequence ID" value="NZ_JADQDM010000002.1"/>
</dbReference>
<accession>A0ABS0I0Q0</accession>
<dbReference type="Gene3D" id="3.40.50.200">
    <property type="entry name" value="Peptidase S8/S53 domain"/>
    <property type="match status" value="1"/>
</dbReference>
<reference evidence="9 10" key="1">
    <citation type="submission" date="2020-11" db="EMBL/GenBank/DDBJ databases">
        <authorList>
            <person name="Kim M.K."/>
        </authorList>
    </citation>
    <scope>NUCLEOTIDE SEQUENCE [LARGE SCALE GENOMIC DNA]</scope>
    <source>
        <strain evidence="9 10">BT662</strain>
    </source>
</reference>
<evidence type="ECO:0000313" key="10">
    <source>
        <dbReference type="Proteomes" id="UP000618931"/>
    </source>
</evidence>
<feature type="domain" description="Peptidase S8/S53" evidence="8">
    <location>
        <begin position="186"/>
        <end position="459"/>
    </location>
</feature>
<evidence type="ECO:0000313" key="9">
    <source>
        <dbReference type="EMBL" id="MBF9220525.1"/>
    </source>
</evidence>
<dbReference type="PROSITE" id="PS51892">
    <property type="entry name" value="SUBTILASE"/>
    <property type="match status" value="1"/>
</dbReference>
<dbReference type="Pfam" id="PF00082">
    <property type="entry name" value="Peptidase_S8"/>
    <property type="match status" value="1"/>
</dbReference>
<evidence type="ECO:0000256" key="3">
    <source>
        <dbReference type="ARBA" id="ARBA00022801"/>
    </source>
</evidence>
<evidence type="ECO:0000256" key="2">
    <source>
        <dbReference type="ARBA" id="ARBA00022670"/>
    </source>
</evidence>
<comment type="caution">
    <text evidence="9">The sequence shown here is derived from an EMBL/GenBank/DDBJ whole genome shotgun (WGS) entry which is preliminary data.</text>
</comment>
<sequence length="610" mass="66259">MNKSPFNKLRLCLWVALGLGPAFANSAFGQGIGAELTARYWVTLRDKNGVNFDPDQYFSAAARARRARQHLPAYDATDLPVRPDYVAAVAARVDTVTLVSRWFNAVACRATARQARALQELPGVRAVTPWPFREAQAARFSAAADDAAAEAGSPPRKGLSANDYLLARRQTAHLDGPALRAAGLDGRGLRIAVFDVGFRGLPTHPAFRELIADKRIIATHDFLRHGDNVFIGGSHGTEVMGCLAGRLPGLNGLLGPALGLAPAAEFLLARTEQLHRERYAEEEAWLAAVEWADRLGADLINSSLAYTEQRYFPEQMDGRRSLIARAANLAARKGLLVVSAAGNDGDNDWVRIGTPADADSVLAVGGLDPETGLHVDFSSYGPTADRRPKPNVAAFGIVLTTTSDDYERLEGTSFSSPLLAGFAACMWQQQRQLTAMQLFQALQKSAELYPYFDYAHGYGRPRYARFKAAPGAAAVGPTFDFVPHDSLVAVVIRPEAAVRPAEVLPLMAEQSGTVLPTELADEGKAPAEPNTPRVGREQPLPPGTAPLAPLPEPNYPAYLYWNLADHRGVLHRYETRAVTQRLVVQVPRRLLRGGDVLRVHFKGYTASYSE</sequence>
<dbReference type="SUPFAM" id="SSF52743">
    <property type="entry name" value="Subtilisin-like"/>
    <property type="match status" value="1"/>
</dbReference>
<feature type="active site" description="Charge relay system" evidence="5">
    <location>
        <position position="195"/>
    </location>
</feature>
<feature type="chain" id="PRO_5046580091" evidence="7">
    <location>
        <begin position="25"/>
        <end position="610"/>
    </location>
</feature>
<dbReference type="PRINTS" id="PR00723">
    <property type="entry name" value="SUBTILISIN"/>
</dbReference>
<dbReference type="InterPro" id="IPR036852">
    <property type="entry name" value="Peptidase_S8/S53_dom_sf"/>
</dbReference>
<dbReference type="EMBL" id="JADQDM010000002">
    <property type="protein sequence ID" value="MBF9220525.1"/>
    <property type="molecule type" value="Genomic_DNA"/>
</dbReference>
<evidence type="ECO:0000256" key="5">
    <source>
        <dbReference type="PROSITE-ProRule" id="PRU01240"/>
    </source>
</evidence>
<name>A0ABS0I0Q0_9BACT</name>
<proteinExistence type="inferred from homology"/>
<dbReference type="InterPro" id="IPR015500">
    <property type="entry name" value="Peptidase_S8_subtilisin-rel"/>
</dbReference>
<evidence type="ECO:0000256" key="6">
    <source>
        <dbReference type="SAM" id="MobiDB-lite"/>
    </source>
</evidence>
<feature type="compositionally biased region" description="Pro residues" evidence="6">
    <location>
        <begin position="539"/>
        <end position="548"/>
    </location>
</feature>
<dbReference type="PANTHER" id="PTHR43806:SF67">
    <property type="entry name" value="EGF-LIKE DOMAIN-CONTAINING PROTEIN"/>
    <property type="match status" value="1"/>
</dbReference>
<feature type="active site" description="Charge relay system" evidence="5">
    <location>
        <position position="413"/>
    </location>
</feature>
<evidence type="ECO:0000256" key="7">
    <source>
        <dbReference type="SAM" id="SignalP"/>
    </source>
</evidence>
<evidence type="ECO:0000256" key="4">
    <source>
        <dbReference type="ARBA" id="ARBA00022825"/>
    </source>
</evidence>
<evidence type="ECO:0000256" key="1">
    <source>
        <dbReference type="ARBA" id="ARBA00011073"/>
    </source>
</evidence>
<feature type="active site" description="Charge relay system" evidence="5">
    <location>
        <position position="235"/>
    </location>
</feature>
<evidence type="ECO:0000259" key="8">
    <source>
        <dbReference type="Pfam" id="PF00082"/>
    </source>
</evidence>
<keyword evidence="3 5" id="KW-0378">Hydrolase</keyword>
<gene>
    <name evidence="9" type="ORF">I2H31_05365</name>
</gene>